<evidence type="ECO:0000256" key="1">
    <source>
        <dbReference type="ARBA" id="ARBA00004236"/>
    </source>
</evidence>
<reference evidence="8 9" key="1">
    <citation type="submission" date="2020-04" db="EMBL/GenBank/DDBJ databases">
        <authorList>
            <person name="Wallbank WR R."/>
            <person name="Pardo Diaz C."/>
            <person name="Kozak K."/>
            <person name="Martin S."/>
            <person name="Jiggins C."/>
            <person name="Moest M."/>
            <person name="Warren A I."/>
            <person name="Byers J.R.P. K."/>
            <person name="Montejo-Kovacevich G."/>
            <person name="Yen C E."/>
        </authorList>
    </citation>
    <scope>NUCLEOTIDE SEQUENCE [LARGE SCALE GENOMIC DNA]</scope>
</reference>
<evidence type="ECO:0000256" key="7">
    <source>
        <dbReference type="SAM" id="MobiDB-lite"/>
    </source>
</evidence>
<dbReference type="GO" id="GO:0046854">
    <property type="term" value="P:phosphatidylinositol phosphate biosynthetic process"/>
    <property type="evidence" value="ECO:0007669"/>
    <property type="project" value="TreeGrafter"/>
</dbReference>
<evidence type="ECO:0000256" key="3">
    <source>
        <dbReference type="ARBA" id="ARBA00022475"/>
    </source>
</evidence>
<dbReference type="Proteomes" id="UP000494106">
    <property type="component" value="Unassembled WGS sequence"/>
</dbReference>
<dbReference type="GO" id="GO:0072659">
    <property type="term" value="P:protein localization to plasma membrane"/>
    <property type="evidence" value="ECO:0007669"/>
    <property type="project" value="TreeGrafter"/>
</dbReference>
<gene>
    <name evidence="8" type="ORF">APLA_LOCUS2027</name>
</gene>
<dbReference type="GO" id="GO:0005886">
    <property type="term" value="C:plasma membrane"/>
    <property type="evidence" value="ECO:0007669"/>
    <property type="project" value="UniProtKB-SubCell"/>
</dbReference>
<comment type="subcellular location">
    <subcellularLocation>
        <location evidence="1">Cell membrane</location>
    </subcellularLocation>
    <subcellularLocation>
        <location evidence="2">Cytoplasm</location>
        <location evidence="2">Cytosol</location>
    </subcellularLocation>
</comment>
<dbReference type="OrthoDB" id="18937at2759"/>
<feature type="compositionally biased region" description="Basic and acidic residues" evidence="7">
    <location>
        <begin position="412"/>
        <end position="434"/>
    </location>
</feature>
<evidence type="ECO:0000313" key="8">
    <source>
        <dbReference type="EMBL" id="CAB3224534.1"/>
    </source>
</evidence>
<evidence type="ECO:0000256" key="6">
    <source>
        <dbReference type="ARBA" id="ARBA00034482"/>
    </source>
</evidence>
<keyword evidence="4" id="KW-0963">Cytoplasm</keyword>
<organism evidence="8 9">
    <name type="scientific">Arctia plantaginis</name>
    <name type="common">Wood tiger moth</name>
    <name type="synonym">Phalaena plantaginis</name>
    <dbReference type="NCBI Taxonomy" id="874455"/>
    <lineage>
        <taxon>Eukaryota</taxon>
        <taxon>Metazoa</taxon>
        <taxon>Ecdysozoa</taxon>
        <taxon>Arthropoda</taxon>
        <taxon>Hexapoda</taxon>
        <taxon>Insecta</taxon>
        <taxon>Pterygota</taxon>
        <taxon>Neoptera</taxon>
        <taxon>Endopterygota</taxon>
        <taxon>Lepidoptera</taxon>
        <taxon>Glossata</taxon>
        <taxon>Ditrysia</taxon>
        <taxon>Noctuoidea</taxon>
        <taxon>Erebidae</taxon>
        <taxon>Arctiinae</taxon>
        <taxon>Arctia</taxon>
    </lineage>
</organism>
<name>A0A8S0YWY4_ARCPL</name>
<evidence type="ECO:0000313" key="9">
    <source>
        <dbReference type="Proteomes" id="UP000494106"/>
    </source>
</evidence>
<evidence type="ECO:0008006" key="10">
    <source>
        <dbReference type="Google" id="ProtNLM"/>
    </source>
</evidence>
<feature type="compositionally biased region" description="Polar residues" evidence="7">
    <location>
        <begin position="474"/>
        <end position="497"/>
    </location>
</feature>
<dbReference type="PANTHER" id="PTHR31220:SF1">
    <property type="entry name" value="GH21176P"/>
    <property type="match status" value="1"/>
</dbReference>
<evidence type="ECO:0000256" key="2">
    <source>
        <dbReference type="ARBA" id="ARBA00004514"/>
    </source>
</evidence>
<dbReference type="InterPro" id="IPR018619">
    <property type="entry name" value="Hyccin"/>
</dbReference>
<evidence type="ECO:0000256" key="5">
    <source>
        <dbReference type="ARBA" id="ARBA00023136"/>
    </source>
</evidence>
<sequence length="514" mass="57109">MFGKRALGVSAVKMAEWKQLIAEWLNEYASLQENEIKSFAAEHEHNHEIATAIFSLFYNENEESGKKVEDDSDYEQILEDVCTQLFSFYRSKETYLQRFTLQFVPTLIYNYLSSVAQGNKKIFRCIETLLIGLYNFEVVDEAGKPKVVSFRLPSLAQSSIYHEPLSLGSQFLTESALRRWEECNTKLVSWGPLPQVEVINAQNRLKVMSALLFIYNRQLSLLPKLALRHFCIATSRIVTQGFNKKMGGTSDKTIPRIPVSSNFLLEMIEGAYFAMFNEFYTLAHQAVKDIDQRAQYELYPDVMLVTSAVINSLKNNPTGQPCDGPMGISVALSPATTTVTMSKSMITNASFRTKKLPDDIPIQAGQVVPTESTDILSSITEEGEVEVTPIQRGGVIRNSKPKLSSFPVLGKKIKDGKEKTTAPGEKKLTHKDSSKSFFNSLSGGGGDMVDAPQKSSNADSSVEANGSMKDEKMSMTSTSVHNSTENSDTRSQVTTDSLDMETTPRFAAMQVSSV</sequence>
<keyword evidence="9" id="KW-1185">Reference proteome</keyword>
<evidence type="ECO:0000256" key="4">
    <source>
        <dbReference type="ARBA" id="ARBA00022490"/>
    </source>
</evidence>
<dbReference type="AlphaFoldDB" id="A0A8S0YWY4"/>
<dbReference type="EMBL" id="CADEBC010000159">
    <property type="protein sequence ID" value="CAB3224534.1"/>
    <property type="molecule type" value="Genomic_DNA"/>
</dbReference>
<keyword evidence="5" id="KW-0472">Membrane</keyword>
<proteinExistence type="inferred from homology"/>
<accession>A0A8S0YWY4</accession>
<dbReference type="GO" id="GO:0005829">
    <property type="term" value="C:cytosol"/>
    <property type="evidence" value="ECO:0007669"/>
    <property type="project" value="UniProtKB-SubCell"/>
</dbReference>
<keyword evidence="3" id="KW-1003">Cell membrane</keyword>
<dbReference type="PANTHER" id="PTHR31220">
    <property type="entry name" value="HYCCIN RELATED"/>
    <property type="match status" value="1"/>
</dbReference>
<feature type="region of interest" description="Disordered" evidence="7">
    <location>
        <begin position="396"/>
        <end position="514"/>
    </location>
</feature>
<protein>
    <recommendedName>
        <fullName evidence="10">Hyccin</fullName>
    </recommendedName>
</protein>
<dbReference type="Pfam" id="PF09790">
    <property type="entry name" value="Hyccin"/>
    <property type="match status" value="1"/>
</dbReference>
<comment type="caution">
    <text evidence="8">The sequence shown here is derived from an EMBL/GenBank/DDBJ whole genome shotgun (WGS) entry which is preliminary data.</text>
</comment>
<comment type="similarity">
    <text evidence="6">Belongs to the Hyccin family.</text>
</comment>
<feature type="compositionally biased region" description="Polar residues" evidence="7">
    <location>
        <begin position="453"/>
        <end position="464"/>
    </location>
</feature>